<organism evidence="11 12">
    <name type="scientific">Circinella minor</name>
    <dbReference type="NCBI Taxonomy" id="1195481"/>
    <lineage>
        <taxon>Eukaryota</taxon>
        <taxon>Fungi</taxon>
        <taxon>Fungi incertae sedis</taxon>
        <taxon>Mucoromycota</taxon>
        <taxon>Mucoromycotina</taxon>
        <taxon>Mucoromycetes</taxon>
        <taxon>Mucorales</taxon>
        <taxon>Lichtheimiaceae</taxon>
        <taxon>Circinella</taxon>
    </lineage>
</organism>
<evidence type="ECO:0000259" key="10">
    <source>
        <dbReference type="Pfam" id="PF15412"/>
    </source>
</evidence>
<evidence type="ECO:0000313" key="11">
    <source>
        <dbReference type="EMBL" id="KAG2216507.1"/>
    </source>
</evidence>
<dbReference type="GO" id="GO:0005634">
    <property type="term" value="C:nucleus"/>
    <property type="evidence" value="ECO:0007669"/>
    <property type="project" value="UniProtKB-SubCell"/>
</dbReference>
<evidence type="ECO:0000256" key="1">
    <source>
        <dbReference type="ARBA" id="ARBA00004123"/>
    </source>
</evidence>
<accession>A0A8H7RUL0</accession>
<dbReference type="Proteomes" id="UP000646827">
    <property type="component" value="Unassembled WGS sequence"/>
</dbReference>
<dbReference type="InterPro" id="IPR027786">
    <property type="entry name" value="Nse4/EID"/>
</dbReference>
<keyword evidence="6 7" id="KW-0539">Nucleus</keyword>
<dbReference type="InterPro" id="IPR029225">
    <property type="entry name" value="Nse4_Nse3-bd"/>
</dbReference>
<proteinExistence type="inferred from homology"/>
<name>A0A8H7RUL0_9FUNG</name>
<keyword evidence="4 7" id="KW-0233">DNA recombination</keyword>
<evidence type="ECO:0000256" key="7">
    <source>
        <dbReference type="RuleBase" id="RU365071"/>
    </source>
</evidence>
<evidence type="ECO:0000256" key="3">
    <source>
        <dbReference type="ARBA" id="ARBA00022763"/>
    </source>
</evidence>
<feature type="compositionally biased region" description="Acidic residues" evidence="8">
    <location>
        <begin position="8"/>
        <end position="42"/>
    </location>
</feature>
<dbReference type="PANTHER" id="PTHR16140">
    <property type="entry name" value="NON-STRUCTURAL MAINTENANCE OF CHROMOSOMES ELEMENT 4"/>
    <property type="match status" value="1"/>
</dbReference>
<evidence type="ECO:0000256" key="2">
    <source>
        <dbReference type="ARBA" id="ARBA00008997"/>
    </source>
</evidence>
<keyword evidence="12" id="KW-1185">Reference proteome</keyword>
<comment type="caution">
    <text evidence="11">The sequence shown here is derived from an EMBL/GenBank/DDBJ whole genome shotgun (WGS) entry which is preliminary data.</text>
</comment>
<evidence type="ECO:0000259" key="9">
    <source>
        <dbReference type="Pfam" id="PF08743"/>
    </source>
</evidence>
<feature type="domain" description="Nse4/EID protein Nse3/MAGE-binding" evidence="10">
    <location>
        <begin position="120"/>
        <end position="156"/>
    </location>
</feature>
<reference evidence="11 12" key="1">
    <citation type="submission" date="2020-12" db="EMBL/GenBank/DDBJ databases">
        <title>Metabolic potential, ecology and presence of endohyphal bacteria is reflected in genomic diversity of Mucoromycotina.</title>
        <authorList>
            <person name="Muszewska A."/>
            <person name="Okrasinska A."/>
            <person name="Steczkiewicz K."/>
            <person name="Drgas O."/>
            <person name="Orlowska M."/>
            <person name="Perlinska-Lenart U."/>
            <person name="Aleksandrzak-Piekarczyk T."/>
            <person name="Szatraj K."/>
            <person name="Zielenkiewicz U."/>
            <person name="Pilsyk S."/>
            <person name="Malc E."/>
            <person name="Mieczkowski P."/>
            <person name="Kruszewska J.S."/>
            <person name="Biernat P."/>
            <person name="Pawlowska J."/>
        </authorList>
    </citation>
    <scope>NUCLEOTIDE SEQUENCE [LARGE SCALE GENOMIC DNA]</scope>
    <source>
        <strain evidence="11 12">CBS 142.35</strain>
    </source>
</reference>
<comment type="subunit">
    <text evidence="7">Component of the SMC5-SMC6 complex.</text>
</comment>
<evidence type="ECO:0000256" key="6">
    <source>
        <dbReference type="ARBA" id="ARBA00023242"/>
    </source>
</evidence>
<dbReference type="EMBL" id="JAEPRB010000395">
    <property type="protein sequence ID" value="KAG2216507.1"/>
    <property type="molecule type" value="Genomic_DNA"/>
</dbReference>
<dbReference type="InterPro" id="IPR014854">
    <property type="entry name" value="Nse4_C"/>
</dbReference>
<dbReference type="GO" id="GO:0030915">
    <property type="term" value="C:Smc5-Smc6 complex"/>
    <property type="evidence" value="ECO:0007669"/>
    <property type="project" value="UniProtKB-UniRule"/>
</dbReference>
<dbReference type="Pfam" id="PF08743">
    <property type="entry name" value="Nse4_C"/>
    <property type="match status" value="1"/>
</dbReference>
<feature type="region of interest" description="Disordered" evidence="8">
    <location>
        <begin position="1"/>
        <end position="70"/>
    </location>
</feature>
<comment type="subcellular location">
    <subcellularLocation>
        <location evidence="1 7">Nucleus</location>
    </subcellularLocation>
</comment>
<evidence type="ECO:0000256" key="8">
    <source>
        <dbReference type="SAM" id="MobiDB-lite"/>
    </source>
</evidence>
<comment type="function">
    <text evidence="7">Component of the SMC5-SMC6 complex, that promotes sister chromatid alignment after DNA damage and facilitates double-stranded DNA breaks (DSBs) repair via homologous recombination between sister chromatids.</text>
</comment>
<sequence>MNDKNMEVDELEADEVEAGEEEEEDEEDEEEEDDDDEDEQNDYETLKSQIEEKTDRSKYDPSQNKDERRAIRGELRRLGKKMEENKRTLLQADNDGLNEGIQMQNEVYARIKNVSEATIDSKLLVMTADLGAQKARNLKLDNNLFNADEFVSKIRTLGSSRGTLNWKRIGKRAFKFNQRAYAMDFMLGPLSVEKKQRKITRHVRIIKNKEDLVQPTQLQEGDIAQQENETSANVNQIYKILDESGPTNYLEFITNPESFSQTVENMFYVSFLIRNAVAEIDDSSGQPILATRSPPTPEELAQDLTKKQIIMSLDIHSWKDIIQTYGIRTSIIPTRPKRQQNMSSSKWY</sequence>
<dbReference type="PANTHER" id="PTHR16140:SF0">
    <property type="entry name" value="NON-STRUCTURAL MAINTENANCE OF CHROMOSOMES ELEMENT 4"/>
    <property type="match status" value="1"/>
</dbReference>
<evidence type="ECO:0000256" key="5">
    <source>
        <dbReference type="ARBA" id="ARBA00023204"/>
    </source>
</evidence>
<feature type="domain" description="Non-structural maintenance of chromosome element 4 C-terminal" evidence="9">
    <location>
        <begin position="247"/>
        <end position="332"/>
    </location>
</feature>
<dbReference type="OrthoDB" id="361242at2759"/>
<dbReference type="Pfam" id="PF15412">
    <property type="entry name" value="Nse4-Nse3_bdg"/>
    <property type="match status" value="1"/>
</dbReference>
<dbReference type="GO" id="GO:0006310">
    <property type="term" value="P:DNA recombination"/>
    <property type="evidence" value="ECO:0007669"/>
    <property type="project" value="UniProtKB-UniRule"/>
</dbReference>
<comment type="similarity">
    <text evidence="2 7">Belongs to the NSE4 family.</text>
</comment>
<dbReference type="AlphaFoldDB" id="A0A8H7RUL0"/>
<keyword evidence="3 7" id="KW-0227">DNA damage</keyword>
<evidence type="ECO:0000313" key="12">
    <source>
        <dbReference type="Proteomes" id="UP000646827"/>
    </source>
</evidence>
<dbReference type="GO" id="GO:0006281">
    <property type="term" value="P:DNA repair"/>
    <property type="evidence" value="ECO:0007669"/>
    <property type="project" value="UniProtKB-UniRule"/>
</dbReference>
<feature type="compositionally biased region" description="Basic and acidic residues" evidence="8">
    <location>
        <begin position="49"/>
        <end position="70"/>
    </location>
</feature>
<evidence type="ECO:0000256" key="4">
    <source>
        <dbReference type="ARBA" id="ARBA00023172"/>
    </source>
</evidence>
<protein>
    <recommendedName>
        <fullName evidence="7">Non-structural maintenance of chromosomes element 4</fullName>
    </recommendedName>
</protein>
<gene>
    <name evidence="11" type="ORF">INT45_013085</name>
</gene>
<keyword evidence="5 7" id="KW-0234">DNA repair</keyword>